<feature type="binding site" evidence="7">
    <location>
        <position position="303"/>
    </location>
    <ligand>
        <name>substrate</name>
    </ligand>
</feature>
<protein>
    <recommendedName>
        <fullName evidence="7">4-hydroxythreonine-4-phosphate dehydrogenase</fullName>
        <ecNumber evidence="7">1.1.1.262</ecNumber>
    </recommendedName>
    <alternativeName>
        <fullName evidence="7">4-(phosphohydroxy)-L-threonine dehydrogenase</fullName>
    </alternativeName>
</protein>
<dbReference type="RefSeq" id="WP_379728268.1">
    <property type="nucleotide sequence ID" value="NZ_JBHRYJ010000003.1"/>
</dbReference>
<evidence type="ECO:0000256" key="6">
    <source>
        <dbReference type="ARBA" id="ARBA00023096"/>
    </source>
</evidence>
<evidence type="ECO:0000256" key="3">
    <source>
        <dbReference type="ARBA" id="ARBA00022857"/>
    </source>
</evidence>
<keyword evidence="6 7" id="KW-0664">Pyridoxine biosynthesis</keyword>
<keyword evidence="4 7" id="KW-0560">Oxidoreductase</keyword>
<feature type="binding site" evidence="7">
    <location>
        <position position="294"/>
    </location>
    <ligand>
        <name>substrate</name>
    </ligand>
</feature>
<sequence length="345" mass="36203">MPPSNSADPVAPAPLALTMGEPAGIGGEIALQAWLRRDREQLPPFFVLDDPARLEEIATRFGWQVPLQQIASPAETNSCFATALPVLPVPLAAPARPGRPDTANAPMVLQAIEQAVAFARNGAAGAVVTNPIHKAALYAAGFRHPGHTEYLAALCGGVTPVMMLASDRLRVVPVTIHVSLRQAIALLTTDLIVETARITAADLRDKFGIPRPRLAVAGLNPHAGEAGAMGDEDAAIVAPAVERLRAEGLDVSGPLPPDTMFHAAARAGYDAAICMYHDQALIPIKTLDFDQGVNVTLGLPIIRTSPDHGTAFDIAGQGIASADSLVAALKMAGAMARHRQYVRSH</sequence>
<dbReference type="Gene3D" id="3.40.718.10">
    <property type="entry name" value="Isopropylmalate Dehydrogenase"/>
    <property type="match status" value="1"/>
</dbReference>
<keyword evidence="7" id="KW-0862">Zinc</keyword>
<gene>
    <name evidence="7 8" type="primary">pdxA</name>
    <name evidence="8" type="ORF">ACFOOQ_15445</name>
</gene>
<organism evidence="8 9">
    <name type="scientific">Ferrovibrio xuzhouensis</name>
    <dbReference type="NCBI Taxonomy" id="1576914"/>
    <lineage>
        <taxon>Bacteria</taxon>
        <taxon>Pseudomonadati</taxon>
        <taxon>Pseudomonadota</taxon>
        <taxon>Alphaproteobacteria</taxon>
        <taxon>Rhodospirillales</taxon>
        <taxon>Rhodospirillaceae</taxon>
        <taxon>Ferrovibrio</taxon>
    </lineage>
</organism>
<comment type="subunit">
    <text evidence="7">Homodimer.</text>
</comment>
<evidence type="ECO:0000256" key="1">
    <source>
        <dbReference type="ARBA" id="ARBA00022490"/>
    </source>
</evidence>
<keyword evidence="7" id="KW-0170">Cobalt</keyword>
<feature type="binding site" evidence="7">
    <location>
        <position position="277"/>
    </location>
    <ligand>
        <name>a divalent metal cation</name>
        <dbReference type="ChEBI" id="CHEBI:60240"/>
        <note>ligand shared between dimeric partners</note>
    </ligand>
</feature>
<evidence type="ECO:0000256" key="2">
    <source>
        <dbReference type="ARBA" id="ARBA00022723"/>
    </source>
</evidence>
<dbReference type="InterPro" id="IPR005255">
    <property type="entry name" value="PdxA_fam"/>
</dbReference>
<dbReference type="PANTHER" id="PTHR30004">
    <property type="entry name" value="4-HYDROXYTHREONINE-4-PHOSPHATE DEHYDROGENASE"/>
    <property type="match status" value="1"/>
</dbReference>
<comment type="miscellaneous">
    <text evidence="7">The active site is located at the dimer interface.</text>
</comment>
<feature type="binding site" evidence="7">
    <location>
        <position position="148"/>
    </location>
    <ligand>
        <name>substrate</name>
    </ligand>
</feature>
<comment type="similarity">
    <text evidence="7">Belongs to the PdxA family.</text>
</comment>
<proteinExistence type="inferred from homology"/>
<comment type="subcellular location">
    <subcellularLocation>
        <location evidence="7">Cytoplasm</location>
    </subcellularLocation>
</comment>
<feature type="binding site" evidence="7">
    <location>
        <position position="177"/>
    </location>
    <ligand>
        <name>a divalent metal cation</name>
        <dbReference type="ChEBI" id="CHEBI:60240"/>
        <note>ligand shared between dimeric partners</note>
    </ligand>
</feature>
<keyword evidence="5 7" id="KW-0520">NAD</keyword>
<dbReference type="InterPro" id="IPR037510">
    <property type="entry name" value="PdxA"/>
</dbReference>
<keyword evidence="7" id="KW-0460">Magnesium</keyword>
<comment type="pathway">
    <text evidence="7">Cofactor biosynthesis; pyridoxine 5'-phosphate biosynthesis; pyridoxine 5'-phosphate from D-erythrose 4-phosphate: step 4/5.</text>
</comment>
<keyword evidence="1 7" id="KW-0963">Cytoplasm</keyword>
<dbReference type="NCBIfam" id="TIGR00557">
    <property type="entry name" value="pdxA"/>
    <property type="match status" value="1"/>
</dbReference>
<dbReference type="EC" id="1.1.1.262" evidence="7"/>
<comment type="function">
    <text evidence="7">Catalyzes the NAD(P)-dependent oxidation of 4-(phosphooxy)-L-threonine (HTP) into 2-amino-3-oxo-4-(phosphooxy)butyric acid which spontaneously decarboxylates to form 3-amino-2-oxopropyl phosphate (AHAP).</text>
</comment>
<accession>A0ABV7VIT3</accession>
<dbReference type="Proteomes" id="UP001595711">
    <property type="component" value="Unassembled WGS sequence"/>
</dbReference>
<dbReference type="Pfam" id="PF04166">
    <property type="entry name" value="PdxA"/>
    <property type="match status" value="1"/>
</dbReference>
<name>A0ABV7VIT3_9PROT</name>
<evidence type="ECO:0000256" key="5">
    <source>
        <dbReference type="ARBA" id="ARBA00023027"/>
    </source>
</evidence>
<evidence type="ECO:0000313" key="9">
    <source>
        <dbReference type="Proteomes" id="UP001595711"/>
    </source>
</evidence>
<keyword evidence="2 7" id="KW-0479">Metal-binding</keyword>
<dbReference type="SUPFAM" id="SSF53659">
    <property type="entry name" value="Isocitrate/Isopropylmalate dehydrogenase-like"/>
    <property type="match status" value="1"/>
</dbReference>
<evidence type="ECO:0000313" key="8">
    <source>
        <dbReference type="EMBL" id="MFC3676952.1"/>
    </source>
</evidence>
<comment type="cofactor">
    <cofactor evidence="7">
        <name>Zn(2+)</name>
        <dbReference type="ChEBI" id="CHEBI:29105"/>
    </cofactor>
    <cofactor evidence="7">
        <name>Mg(2+)</name>
        <dbReference type="ChEBI" id="CHEBI:18420"/>
    </cofactor>
    <cofactor evidence="7">
        <name>Co(2+)</name>
        <dbReference type="ChEBI" id="CHEBI:48828"/>
    </cofactor>
    <text evidence="7">Binds 1 divalent metal cation per subunit. Can use ions such as Zn(2+), Mg(2+) or Co(2+).</text>
</comment>
<feature type="binding site" evidence="7">
    <location>
        <position position="285"/>
    </location>
    <ligand>
        <name>substrate</name>
    </ligand>
</feature>
<feature type="binding site" evidence="7">
    <location>
        <position position="147"/>
    </location>
    <ligand>
        <name>substrate</name>
    </ligand>
</feature>
<dbReference type="PANTHER" id="PTHR30004:SF6">
    <property type="entry name" value="D-THREONATE 4-PHOSPHATE DEHYDROGENASE"/>
    <property type="match status" value="1"/>
</dbReference>
<keyword evidence="3 7" id="KW-0521">NADP</keyword>
<reference evidence="9" key="1">
    <citation type="journal article" date="2019" name="Int. J. Syst. Evol. Microbiol.">
        <title>The Global Catalogue of Microorganisms (GCM) 10K type strain sequencing project: providing services to taxonomists for standard genome sequencing and annotation.</title>
        <authorList>
            <consortium name="The Broad Institute Genomics Platform"/>
            <consortium name="The Broad Institute Genome Sequencing Center for Infectious Disease"/>
            <person name="Wu L."/>
            <person name="Ma J."/>
        </authorList>
    </citation>
    <scope>NUCLEOTIDE SEQUENCE [LARGE SCALE GENOMIC DNA]</scope>
    <source>
        <strain evidence="9">KCTC 42182</strain>
    </source>
</reference>
<comment type="caution">
    <text evidence="8">The sequence shown here is derived from an EMBL/GenBank/DDBJ whole genome shotgun (WGS) entry which is preliminary data.</text>
</comment>
<comment type="catalytic activity">
    <reaction evidence="7">
        <text>4-(phosphooxy)-L-threonine + NAD(+) = 3-amino-2-oxopropyl phosphate + CO2 + NADH</text>
        <dbReference type="Rhea" id="RHEA:32275"/>
        <dbReference type="ChEBI" id="CHEBI:16526"/>
        <dbReference type="ChEBI" id="CHEBI:57279"/>
        <dbReference type="ChEBI" id="CHEBI:57540"/>
        <dbReference type="ChEBI" id="CHEBI:57945"/>
        <dbReference type="ChEBI" id="CHEBI:58452"/>
        <dbReference type="EC" id="1.1.1.262"/>
    </reaction>
</comment>
<dbReference type="NCBIfam" id="NF003699">
    <property type="entry name" value="PRK05312.1"/>
    <property type="match status" value="1"/>
</dbReference>
<keyword evidence="9" id="KW-1185">Reference proteome</keyword>
<dbReference type="HAMAP" id="MF_00536">
    <property type="entry name" value="PdxA"/>
    <property type="match status" value="1"/>
</dbReference>
<dbReference type="GO" id="GO:0050570">
    <property type="term" value="F:4-hydroxythreonine-4-phosphate dehydrogenase activity"/>
    <property type="evidence" value="ECO:0007669"/>
    <property type="project" value="UniProtKB-EC"/>
</dbReference>
<feature type="binding site" evidence="7">
    <location>
        <position position="222"/>
    </location>
    <ligand>
        <name>a divalent metal cation</name>
        <dbReference type="ChEBI" id="CHEBI:60240"/>
        <note>ligand shared between dimeric partners</note>
    </ligand>
</feature>
<evidence type="ECO:0000256" key="7">
    <source>
        <dbReference type="HAMAP-Rule" id="MF_00536"/>
    </source>
</evidence>
<evidence type="ECO:0000256" key="4">
    <source>
        <dbReference type="ARBA" id="ARBA00023002"/>
    </source>
</evidence>
<dbReference type="EMBL" id="JBHRYJ010000003">
    <property type="protein sequence ID" value="MFC3676952.1"/>
    <property type="molecule type" value="Genomic_DNA"/>
</dbReference>